<name>A0A2S9IU83_9SPHI</name>
<gene>
    <name evidence="1" type="ORF">C5745_19715</name>
</gene>
<protein>
    <submittedName>
        <fullName evidence="1">Uncharacterized protein</fullName>
    </submittedName>
</protein>
<dbReference type="Proteomes" id="UP000239711">
    <property type="component" value="Unassembled WGS sequence"/>
</dbReference>
<evidence type="ECO:0000313" key="1">
    <source>
        <dbReference type="EMBL" id="PRD44092.1"/>
    </source>
</evidence>
<proteinExistence type="predicted"/>
<comment type="caution">
    <text evidence="1">The sequence shown here is derived from an EMBL/GenBank/DDBJ whole genome shotgun (WGS) entry which is preliminary data.</text>
</comment>
<accession>A0A2S9IU83</accession>
<dbReference type="EMBL" id="PVBQ01000033">
    <property type="protein sequence ID" value="PRD44092.1"/>
    <property type="molecule type" value="Genomic_DNA"/>
</dbReference>
<evidence type="ECO:0000313" key="2">
    <source>
        <dbReference type="Proteomes" id="UP000239711"/>
    </source>
</evidence>
<dbReference type="OrthoDB" id="1274715at2"/>
<dbReference type="RefSeq" id="WP_105718735.1">
    <property type="nucleotide sequence ID" value="NZ_PVBQ01000033.1"/>
</dbReference>
<dbReference type="AlphaFoldDB" id="A0A2S9IU83"/>
<organism evidence="1 2">
    <name type="scientific">Sphingobacterium haloxyli</name>
    <dbReference type="NCBI Taxonomy" id="2100533"/>
    <lineage>
        <taxon>Bacteria</taxon>
        <taxon>Pseudomonadati</taxon>
        <taxon>Bacteroidota</taxon>
        <taxon>Sphingobacteriia</taxon>
        <taxon>Sphingobacteriales</taxon>
        <taxon>Sphingobacteriaceae</taxon>
        <taxon>Sphingobacterium</taxon>
    </lineage>
</organism>
<sequence>MLQRGEEMGFDTKVIKDLKTTGDRKRINDYVSLVRDYMVGQAAGPSTLGTLMDIKDSPITYERITGSTIEQHGNMVMKEVSDLPSKVGQSILNIKTTINGGLNSLKNYRPIR</sequence>
<reference evidence="1 2" key="1">
    <citation type="submission" date="2018-02" db="EMBL/GenBank/DDBJ databases">
        <title>The draft genome of Sphingobacterium sp. 5JN-11.</title>
        <authorList>
            <person name="Liu L."/>
            <person name="Li L."/>
            <person name="Liang L."/>
            <person name="Zhang X."/>
            <person name="Wang T."/>
        </authorList>
    </citation>
    <scope>NUCLEOTIDE SEQUENCE [LARGE SCALE GENOMIC DNA]</scope>
    <source>
        <strain evidence="1 2">5JN-11</strain>
    </source>
</reference>
<keyword evidence="2" id="KW-1185">Reference proteome</keyword>